<name>A0A0A1U867_ENTIV</name>
<dbReference type="AlphaFoldDB" id="A0A0A1U867"/>
<protein>
    <recommendedName>
        <fullName evidence="5">U3 small nucleolar RNA-associated protein 11</fullName>
    </recommendedName>
</protein>
<evidence type="ECO:0000256" key="1">
    <source>
        <dbReference type="SAM" id="Coils"/>
    </source>
</evidence>
<dbReference type="OMA" id="IIATHYQ"/>
<dbReference type="KEGG" id="eiv:EIN_224160"/>
<evidence type="ECO:0000313" key="3">
    <source>
        <dbReference type="EMBL" id="ELP88173.1"/>
    </source>
</evidence>
<gene>
    <name evidence="3" type="ORF">EIN_224160</name>
</gene>
<evidence type="ECO:0000256" key="2">
    <source>
        <dbReference type="SAM" id="MobiDB-lite"/>
    </source>
</evidence>
<accession>A0A0A1U867</accession>
<reference evidence="3 4" key="1">
    <citation type="submission" date="2012-10" db="EMBL/GenBank/DDBJ databases">
        <authorList>
            <person name="Zafar N."/>
            <person name="Inman J."/>
            <person name="Hall N."/>
            <person name="Lorenzi H."/>
            <person name="Caler E."/>
        </authorList>
    </citation>
    <scope>NUCLEOTIDE SEQUENCE [LARGE SCALE GENOMIC DNA]</scope>
    <source>
        <strain evidence="3 4">IP1</strain>
    </source>
</reference>
<sequence>MGRNPYNQTVHKERKQPNGLKGTLQRRKDFIHRSRIKKLQNETKVYLQRQATLKNPDEYSSKMDEYVIDRKKHRMVRRDENDAESIKDLEHILMVKKNALLRLQKRLLFHRSKTIVYNKAGVPEKVEPCDLIDVTQIYEKIDVSHELERKEAVEEQIKLLKQDIRKTEQTLLNSQIKAKENDKRKKYEAKTLTGDIIATVYQTPRKR</sequence>
<dbReference type="OrthoDB" id="29058at2759"/>
<keyword evidence="4" id="KW-1185">Reference proteome</keyword>
<evidence type="ECO:0000313" key="4">
    <source>
        <dbReference type="Proteomes" id="UP000014680"/>
    </source>
</evidence>
<keyword evidence="1" id="KW-0175">Coiled coil</keyword>
<dbReference type="EMBL" id="KB206756">
    <property type="protein sequence ID" value="ELP88173.1"/>
    <property type="molecule type" value="Genomic_DNA"/>
</dbReference>
<dbReference type="Proteomes" id="UP000014680">
    <property type="component" value="Unassembled WGS sequence"/>
</dbReference>
<dbReference type="VEuPathDB" id="AmoebaDB:EIN_224160"/>
<proteinExistence type="predicted"/>
<evidence type="ECO:0008006" key="5">
    <source>
        <dbReference type="Google" id="ProtNLM"/>
    </source>
</evidence>
<feature type="coiled-coil region" evidence="1">
    <location>
        <begin position="143"/>
        <end position="177"/>
    </location>
</feature>
<dbReference type="GeneID" id="14887222"/>
<dbReference type="RefSeq" id="XP_004254944.1">
    <property type="nucleotide sequence ID" value="XM_004254896.1"/>
</dbReference>
<organism evidence="3 4">
    <name type="scientific">Entamoeba invadens IP1</name>
    <dbReference type="NCBI Taxonomy" id="370355"/>
    <lineage>
        <taxon>Eukaryota</taxon>
        <taxon>Amoebozoa</taxon>
        <taxon>Evosea</taxon>
        <taxon>Archamoebae</taxon>
        <taxon>Mastigamoebida</taxon>
        <taxon>Entamoebidae</taxon>
        <taxon>Entamoeba</taxon>
    </lineage>
</organism>
<feature type="region of interest" description="Disordered" evidence="2">
    <location>
        <begin position="1"/>
        <end position="22"/>
    </location>
</feature>